<dbReference type="RefSeq" id="WP_006930102.1">
    <property type="nucleotide sequence ID" value="NZ_CM001402.1"/>
</dbReference>
<name>H1XUC1_CALAY</name>
<evidence type="ECO:0000313" key="4">
    <source>
        <dbReference type="Proteomes" id="UP000183868"/>
    </source>
</evidence>
<accession>H1XUC1</accession>
<dbReference type="STRING" id="880073.Cabys_2019"/>
<dbReference type="Proteomes" id="UP000004671">
    <property type="component" value="Chromosome"/>
</dbReference>
<keyword evidence="3" id="KW-1185">Reference proteome</keyword>
<gene>
    <name evidence="1" type="ORF">Cabys_2019</name>
    <name evidence="2" type="ORF">Calab_3141</name>
</gene>
<dbReference type="KEGG" id="caby:Cabys_2019"/>
<dbReference type="AlphaFoldDB" id="H1XUC1"/>
<dbReference type="OrthoDB" id="280278at2"/>
<dbReference type="InParanoid" id="H1XUC1"/>
<dbReference type="eggNOG" id="ENOG5033H9V">
    <property type="taxonomic scope" value="Bacteria"/>
</dbReference>
<evidence type="ECO:0000313" key="2">
    <source>
        <dbReference type="EMBL" id="EHO42747.1"/>
    </source>
</evidence>
<protein>
    <submittedName>
        <fullName evidence="2">Ferredoxin 2</fullName>
    </submittedName>
</protein>
<dbReference type="PaxDb" id="880073-Calab_3141"/>
<proteinExistence type="predicted"/>
<dbReference type="Proteomes" id="UP000183868">
    <property type="component" value="Chromosome"/>
</dbReference>
<reference evidence="1 4" key="2">
    <citation type="submission" date="2016-11" db="EMBL/GenBank/DDBJ databases">
        <title>Genomic analysis of Caldithrix abyssi and proposal of a novel bacterial phylum Caldithrichaeota.</title>
        <authorList>
            <person name="Kublanov I."/>
            <person name="Sigalova O."/>
            <person name="Gavrilov S."/>
            <person name="Lebedinsky A."/>
            <person name="Ivanova N."/>
            <person name="Daum C."/>
            <person name="Reddy T."/>
            <person name="Klenk H.P."/>
            <person name="Goker M."/>
            <person name="Reva O."/>
            <person name="Miroshnichenko M."/>
            <person name="Kyprides N."/>
            <person name="Woyke T."/>
            <person name="Gelfand M."/>
        </authorList>
    </citation>
    <scope>NUCLEOTIDE SEQUENCE [LARGE SCALE GENOMIC DNA]</scope>
    <source>
        <strain evidence="1 4">LF13</strain>
    </source>
</reference>
<dbReference type="HOGENOM" id="CLU_2921352_0_0_0"/>
<dbReference type="EMBL" id="CP018099">
    <property type="protein sequence ID" value="APF18768.1"/>
    <property type="molecule type" value="Genomic_DNA"/>
</dbReference>
<evidence type="ECO:0000313" key="1">
    <source>
        <dbReference type="EMBL" id="APF18768.1"/>
    </source>
</evidence>
<reference evidence="2 3" key="1">
    <citation type="submission" date="2011-09" db="EMBL/GenBank/DDBJ databases">
        <title>The permanent draft genome of Caldithrix abyssi DSM 13497.</title>
        <authorList>
            <consortium name="US DOE Joint Genome Institute (JGI-PGF)"/>
            <person name="Lucas S."/>
            <person name="Han J."/>
            <person name="Lapidus A."/>
            <person name="Bruce D."/>
            <person name="Goodwin L."/>
            <person name="Pitluck S."/>
            <person name="Peters L."/>
            <person name="Kyrpides N."/>
            <person name="Mavromatis K."/>
            <person name="Ivanova N."/>
            <person name="Mikhailova N."/>
            <person name="Chertkov O."/>
            <person name="Detter J.C."/>
            <person name="Tapia R."/>
            <person name="Han C."/>
            <person name="Land M."/>
            <person name="Hauser L."/>
            <person name="Markowitz V."/>
            <person name="Cheng J.-F."/>
            <person name="Hugenholtz P."/>
            <person name="Woyke T."/>
            <person name="Wu D."/>
            <person name="Spring S."/>
            <person name="Brambilla E."/>
            <person name="Klenk H.-P."/>
            <person name="Eisen J.A."/>
        </authorList>
    </citation>
    <scope>NUCLEOTIDE SEQUENCE [LARGE SCALE GENOMIC DNA]</scope>
    <source>
        <strain evidence="2 3">DSM 13497</strain>
    </source>
</reference>
<sequence length="70" mass="8005">MAGMARQTMGSGGYCICPKCDYRAPHQRGVPCQEQRCPHCGARLMREGSYHHQLLLEKRKQKSERKDEGN</sequence>
<organism evidence="2 3">
    <name type="scientific">Caldithrix abyssi DSM 13497</name>
    <dbReference type="NCBI Taxonomy" id="880073"/>
    <lineage>
        <taxon>Bacteria</taxon>
        <taxon>Pseudomonadati</taxon>
        <taxon>Calditrichota</taxon>
        <taxon>Calditrichia</taxon>
        <taxon>Calditrichales</taxon>
        <taxon>Calditrichaceae</taxon>
        <taxon>Caldithrix</taxon>
    </lineage>
</organism>
<evidence type="ECO:0000313" key="3">
    <source>
        <dbReference type="Proteomes" id="UP000004671"/>
    </source>
</evidence>
<dbReference type="EMBL" id="CM001402">
    <property type="protein sequence ID" value="EHO42747.1"/>
    <property type="molecule type" value="Genomic_DNA"/>
</dbReference>